<reference evidence="2 3" key="1">
    <citation type="submission" date="2018-10" db="EMBL/GenBank/DDBJ databases">
        <authorList>
            <person name="Perry B.J."/>
            <person name="Sullivan J.T."/>
            <person name="Murphy R.J.T."/>
            <person name="Ramsay J.P."/>
            <person name="Ronson C.W."/>
        </authorList>
    </citation>
    <scope>NUCLEOTIDE SEQUENCE [LARGE SCALE GENOMIC DNA]</scope>
    <source>
        <strain evidence="2 3">R88b</strain>
    </source>
</reference>
<evidence type="ECO:0000313" key="3">
    <source>
        <dbReference type="Proteomes" id="UP000503017"/>
    </source>
</evidence>
<proteinExistence type="predicted"/>
<evidence type="ECO:0000313" key="2">
    <source>
        <dbReference type="EMBL" id="QKD05790.1"/>
    </source>
</evidence>
<name>A0A6M7WNX5_RHILI</name>
<organism evidence="2 3">
    <name type="scientific">Mesorhizobium loti R88b</name>
    <dbReference type="NCBI Taxonomy" id="935548"/>
    <lineage>
        <taxon>Bacteria</taxon>
        <taxon>Pseudomonadati</taxon>
        <taxon>Pseudomonadota</taxon>
        <taxon>Alphaproteobacteria</taxon>
        <taxon>Hyphomicrobiales</taxon>
        <taxon>Phyllobacteriaceae</taxon>
        <taxon>Mesorhizobium</taxon>
    </lineage>
</organism>
<feature type="region of interest" description="Disordered" evidence="1">
    <location>
        <begin position="51"/>
        <end position="70"/>
    </location>
</feature>
<dbReference type="Proteomes" id="UP000503017">
    <property type="component" value="Chromosome"/>
</dbReference>
<feature type="compositionally biased region" description="Acidic residues" evidence="1">
    <location>
        <begin position="51"/>
        <end position="60"/>
    </location>
</feature>
<accession>A0A6M7WNX5</accession>
<dbReference type="EMBL" id="CP033367">
    <property type="protein sequence ID" value="QKD05790.1"/>
    <property type="molecule type" value="Genomic_DNA"/>
</dbReference>
<dbReference type="AlphaFoldDB" id="A0A6M7WNX5"/>
<protein>
    <submittedName>
        <fullName evidence="2">Uncharacterized protein</fullName>
    </submittedName>
</protein>
<sequence length="70" mass="7867">MDLRIGRTIVVRIRSSVPLRSEPLRGLNWGAKGSSALMILVATEIGQEDEEMEISEEADLVESWTPRSRQ</sequence>
<gene>
    <name evidence="2" type="ORF">EB235_33685</name>
</gene>
<evidence type="ECO:0000256" key="1">
    <source>
        <dbReference type="SAM" id="MobiDB-lite"/>
    </source>
</evidence>